<dbReference type="OrthoDB" id="5413327at2"/>
<name>A0A5C8ZVA0_9GAMM</name>
<protein>
    <recommendedName>
        <fullName evidence="3">7-cyano-7-deazaguanine synthase</fullName>
    </recommendedName>
</protein>
<evidence type="ECO:0000313" key="2">
    <source>
        <dbReference type="Proteomes" id="UP000321933"/>
    </source>
</evidence>
<dbReference type="RefSeq" id="WP_148063836.1">
    <property type="nucleotide sequence ID" value="NZ_VRYZ01000003.1"/>
</dbReference>
<comment type="caution">
    <text evidence="1">The sequence shown here is derived from an EMBL/GenBank/DDBJ whole genome shotgun (WGS) entry which is preliminary data.</text>
</comment>
<proteinExistence type="predicted"/>
<gene>
    <name evidence="1" type="ORF">FVW59_08580</name>
</gene>
<organism evidence="1 2">
    <name type="scientific">Parahaliea aestuarii</name>
    <dbReference type="NCBI Taxonomy" id="1852021"/>
    <lineage>
        <taxon>Bacteria</taxon>
        <taxon>Pseudomonadati</taxon>
        <taxon>Pseudomonadota</taxon>
        <taxon>Gammaproteobacteria</taxon>
        <taxon>Cellvibrionales</taxon>
        <taxon>Halieaceae</taxon>
        <taxon>Parahaliea</taxon>
    </lineage>
</organism>
<sequence length="387" mass="43195">MRIEHISIDEVTPGRSRVAASPGDDELWFDVPVSRNALPTTIADSFLIMALAGSMLRNEDIVVADEYPVSRHLVDNLHTIQKVFHHWNRQFKPVEIHASLTDPDPGTAGCISCFSGGIDSIHCLLTNQSRVDSTLFIGGYDFSFSGPELAVAESRNQAILQVLGLPGVSVYTNQMEWGQRTGVARDFWNSGYLAAAASLLGVHSVLIPSSRSFDDLQPNGSHLILDHLWTNGATQFEHVGAQFKRSEKIAQVCAYPQLLDLLHVCWRSSTENCGRCGKCLRTMIALECIGKTGPFPRRITEKDIRKLVITSSQDQAYFIDNILFAHSLGRRDLVRALKAPIRRFDRANAFVYADRGFLFGKLSHLKKRFRPYTTRVGRTNGRPDLDL</sequence>
<dbReference type="Proteomes" id="UP000321933">
    <property type="component" value="Unassembled WGS sequence"/>
</dbReference>
<dbReference type="EMBL" id="VRYZ01000003">
    <property type="protein sequence ID" value="TXS92465.1"/>
    <property type="molecule type" value="Genomic_DNA"/>
</dbReference>
<evidence type="ECO:0000313" key="1">
    <source>
        <dbReference type="EMBL" id="TXS92465.1"/>
    </source>
</evidence>
<keyword evidence="2" id="KW-1185">Reference proteome</keyword>
<dbReference type="AlphaFoldDB" id="A0A5C8ZVA0"/>
<accession>A0A5C8ZVA0</accession>
<evidence type="ECO:0008006" key="3">
    <source>
        <dbReference type="Google" id="ProtNLM"/>
    </source>
</evidence>
<reference evidence="1 2" key="1">
    <citation type="submission" date="2019-08" db="EMBL/GenBank/DDBJ databases">
        <title>Parahaliea maris sp. nov., isolated from the surface seawater.</title>
        <authorList>
            <person name="Liu Y."/>
        </authorList>
    </citation>
    <scope>NUCLEOTIDE SEQUENCE [LARGE SCALE GENOMIC DNA]</scope>
    <source>
        <strain evidence="1 2">S2-26</strain>
    </source>
</reference>